<dbReference type="PANTHER" id="PTHR46040">
    <property type="entry name" value="HIGH MOBILITY GROUP PROTEIN 2"/>
    <property type="match status" value="1"/>
</dbReference>
<feature type="region of interest" description="Disordered" evidence="4">
    <location>
        <begin position="1"/>
        <end position="133"/>
    </location>
</feature>
<organism evidence="7">
    <name type="scientific">Caenorhabditis brenneri</name>
    <name type="common">Nematode worm</name>
    <dbReference type="NCBI Taxonomy" id="135651"/>
    <lineage>
        <taxon>Eukaryota</taxon>
        <taxon>Metazoa</taxon>
        <taxon>Ecdysozoa</taxon>
        <taxon>Nematoda</taxon>
        <taxon>Chromadorea</taxon>
        <taxon>Rhabditida</taxon>
        <taxon>Rhabditina</taxon>
        <taxon>Rhabditomorpha</taxon>
        <taxon>Rhabditoidea</taxon>
        <taxon>Rhabditidae</taxon>
        <taxon>Peloderinae</taxon>
        <taxon>Caenorhabditis</taxon>
    </lineage>
</organism>
<evidence type="ECO:0000256" key="4">
    <source>
        <dbReference type="SAM" id="MobiDB-lite"/>
    </source>
</evidence>
<dbReference type="GO" id="GO:0005634">
    <property type="term" value="C:nucleus"/>
    <property type="evidence" value="ECO:0007669"/>
    <property type="project" value="UniProtKB-UniRule"/>
</dbReference>
<feature type="DNA-binding region" description="HMG box" evidence="3">
    <location>
        <begin position="149"/>
        <end position="215"/>
    </location>
</feature>
<name>G0NPA2_CAEBE</name>
<dbReference type="Pfam" id="PF00505">
    <property type="entry name" value="HMG_box"/>
    <property type="match status" value="1"/>
</dbReference>
<proteinExistence type="predicted"/>
<feature type="region of interest" description="Disordered" evidence="4">
    <location>
        <begin position="218"/>
        <end position="255"/>
    </location>
</feature>
<dbReference type="EMBL" id="GL379920">
    <property type="protein sequence ID" value="EGT35180.1"/>
    <property type="molecule type" value="Genomic_DNA"/>
</dbReference>
<feature type="compositionally biased region" description="Basic and acidic residues" evidence="4">
    <location>
        <begin position="99"/>
        <end position="126"/>
    </location>
</feature>
<dbReference type="PANTHER" id="PTHR46040:SF3">
    <property type="entry name" value="HIGH MOBILITY GROUP PROTEIN 2"/>
    <property type="match status" value="1"/>
</dbReference>
<dbReference type="eggNOG" id="KOG0381">
    <property type="taxonomic scope" value="Eukaryota"/>
</dbReference>
<dbReference type="HOGENOM" id="CLU_605872_0_0_1"/>
<reference evidence="7" key="1">
    <citation type="submission" date="2011-07" db="EMBL/GenBank/DDBJ databases">
        <authorList>
            <consortium name="Caenorhabditis brenneri Sequencing and Analysis Consortium"/>
            <person name="Wilson R.K."/>
        </authorList>
    </citation>
    <scope>NUCLEOTIDE SEQUENCE [LARGE SCALE GENOMIC DNA]</scope>
    <source>
        <strain evidence="7">PB2801</strain>
    </source>
</reference>
<sequence>MRVRRSDSASTSSPQKVQPAAAASQSIDEPPNLEAESEDNEREVLIKKTENKSPLRKSPQKRVPERVEKSSSFTPPPALSPAYSIQNDEVKMEEEEEELQLKMEVVEEDKSKIQPKKEVEKGEKREKMKYKKRVEKNKEGVPFIDPNAPKRNRSAYVHFIISRRASYSKATMSQRDINISLAADWQKLNAEERIPFQKKAEEEKEKYMELMEEYKKTDSHREFQKARSKFLTSQGGKQRERKRNHSGDDEDHVQMSFPKPRVFCPLLQDPNAPSSSSAAATAAAANPSALQYVGPIFTPEFMSYNKTRDSYRRQLAVERSNLEHEIEALQQYDMDVRIQKQGERVRSVDEKIEETMAKMRAFFGGVPAAKDHLASIDALTDWLQSVTRLGQQNHTKKAVKDTINKNAKAIIAMRK</sequence>
<dbReference type="AlphaFoldDB" id="G0NPA2"/>
<dbReference type="GO" id="GO:0010468">
    <property type="term" value="P:regulation of gene expression"/>
    <property type="evidence" value="ECO:0007669"/>
    <property type="project" value="TreeGrafter"/>
</dbReference>
<protein>
    <recommendedName>
        <fullName evidence="5">HMG box domain-containing protein</fullName>
    </recommendedName>
</protein>
<dbReference type="InterPro" id="IPR051965">
    <property type="entry name" value="ChromReg_NeuronalGeneExpr"/>
</dbReference>
<evidence type="ECO:0000313" key="6">
    <source>
        <dbReference type="EMBL" id="EGT35180.1"/>
    </source>
</evidence>
<dbReference type="Gene3D" id="1.10.30.10">
    <property type="entry name" value="High mobility group box domain"/>
    <property type="match status" value="1"/>
</dbReference>
<dbReference type="FunCoup" id="G0NPA2">
    <property type="interactions" value="2461"/>
</dbReference>
<keyword evidence="7" id="KW-1185">Reference proteome</keyword>
<evidence type="ECO:0000256" key="1">
    <source>
        <dbReference type="ARBA" id="ARBA00023125"/>
    </source>
</evidence>
<dbReference type="PROSITE" id="PS50118">
    <property type="entry name" value="HMG_BOX_2"/>
    <property type="match status" value="1"/>
</dbReference>
<evidence type="ECO:0000256" key="3">
    <source>
        <dbReference type="PROSITE-ProRule" id="PRU00267"/>
    </source>
</evidence>
<keyword evidence="2 3" id="KW-0539">Nucleus</keyword>
<evidence type="ECO:0000259" key="5">
    <source>
        <dbReference type="PROSITE" id="PS50118"/>
    </source>
</evidence>
<evidence type="ECO:0000313" key="7">
    <source>
        <dbReference type="Proteomes" id="UP000008068"/>
    </source>
</evidence>
<dbReference type="InParanoid" id="G0NPA2"/>
<keyword evidence="1 3" id="KW-0238">DNA-binding</keyword>
<dbReference type="InterPro" id="IPR036910">
    <property type="entry name" value="HMG_box_dom_sf"/>
</dbReference>
<dbReference type="SMART" id="SM00398">
    <property type="entry name" value="HMG"/>
    <property type="match status" value="1"/>
</dbReference>
<feature type="compositionally biased region" description="Basic and acidic residues" evidence="4">
    <location>
        <begin position="42"/>
        <end position="53"/>
    </location>
</feature>
<accession>G0NPA2</accession>
<dbReference type="InterPro" id="IPR009071">
    <property type="entry name" value="HMG_box_dom"/>
</dbReference>
<dbReference type="SUPFAM" id="SSF47095">
    <property type="entry name" value="HMG-box"/>
    <property type="match status" value="1"/>
</dbReference>
<evidence type="ECO:0000256" key="2">
    <source>
        <dbReference type="ARBA" id="ARBA00023242"/>
    </source>
</evidence>
<gene>
    <name evidence="6" type="ORF">CAEBREN_29316</name>
</gene>
<dbReference type="STRING" id="135651.G0NPA2"/>
<feature type="domain" description="HMG box" evidence="5">
    <location>
        <begin position="149"/>
        <end position="215"/>
    </location>
</feature>
<dbReference type="OrthoDB" id="3213154at2759"/>
<dbReference type="GO" id="GO:0003677">
    <property type="term" value="F:DNA binding"/>
    <property type="evidence" value="ECO:0007669"/>
    <property type="project" value="UniProtKB-UniRule"/>
</dbReference>
<dbReference type="Proteomes" id="UP000008068">
    <property type="component" value="Unassembled WGS sequence"/>
</dbReference>